<evidence type="ECO:0000313" key="2">
    <source>
        <dbReference type="EMBL" id="PWB72019.1"/>
    </source>
</evidence>
<name>A0A855X152_9BACT</name>
<evidence type="ECO:0000313" key="3">
    <source>
        <dbReference type="Proteomes" id="UP000250918"/>
    </source>
</evidence>
<feature type="chain" id="PRO_5032447611" description="CBM-cenC domain-containing protein" evidence="1">
    <location>
        <begin position="30"/>
        <end position="194"/>
    </location>
</feature>
<proteinExistence type="predicted"/>
<comment type="caution">
    <text evidence="2">The sequence shown here is derived from an EMBL/GenBank/DDBJ whole genome shotgun (WGS) entry which is preliminary data.</text>
</comment>
<protein>
    <recommendedName>
        <fullName evidence="4">CBM-cenC domain-containing protein</fullName>
    </recommendedName>
</protein>
<organism evidence="2 3">
    <name type="scientific">candidate division GN15 bacterium</name>
    <dbReference type="NCBI Taxonomy" id="2072418"/>
    <lineage>
        <taxon>Bacteria</taxon>
        <taxon>candidate division GN15</taxon>
    </lineage>
</organism>
<evidence type="ECO:0000256" key="1">
    <source>
        <dbReference type="SAM" id="SignalP"/>
    </source>
</evidence>
<accession>A0A855X152</accession>
<dbReference type="EMBL" id="PQAP01000097">
    <property type="protein sequence ID" value="PWB72019.1"/>
    <property type="molecule type" value="Genomic_DNA"/>
</dbReference>
<dbReference type="Proteomes" id="UP000250918">
    <property type="component" value="Unassembled WGS sequence"/>
</dbReference>
<gene>
    <name evidence="2" type="ORF">C3F09_07135</name>
</gene>
<dbReference type="Gene3D" id="2.60.120.260">
    <property type="entry name" value="Galactose-binding domain-like"/>
    <property type="match status" value="1"/>
</dbReference>
<evidence type="ECO:0008006" key="4">
    <source>
        <dbReference type="Google" id="ProtNLM"/>
    </source>
</evidence>
<dbReference type="PROSITE" id="PS51257">
    <property type="entry name" value="PROKAR_LIPOPROTEIN"/>
    <property type="match status" value="1"/>
</dbReference>
<dbReference type="AlphaFoldDB" id="A0A855X152"/>
<reference evidence="2 3" key="1">
    <citation type="journal article" date="2018" name="ISME J.">
        <title>A methanotrophic archaeon couples anaerobic oxidation of methane to Fe(III) reduction.</title>
        <authorList>
            <person name="Cai C."/>
            <person name="Leu A.O."/>
            <person name="Xie G.J."/>
            <person name="Guo J."/>
            <person name="Feng Y."/>
            <person name="Zhao J.X."/>
            <person name="Tyson G.W."/>
            <person name="Yuan Z."/>
            <person name="Hu S."/>
        </authorList>
    </citation>
    <scope>NUCLEOTIDE SEQUENCE [LARGE SCALE GENOMIC DNA]</scope>
    <source>
        <strain evidence="2">FeB_12</strain>
    </source>
</reference>
<keyword evidence="1" id="KW-0732">Signal</keyword>
<sequence length="194" mass="21253">MNGLSHRARFRVRAPLLALLTLAAGLSCKNDTTGPINDAGNLVTNSGFELNDKPSYVGWSFSNPADTAVSDDVPLAGGTWSLLMRPEFLPSPYARYYITGENGRRVYSLSVWVKTTNLTEPAHIACGILQPDRTLRNEVQVNILGTDWTQYSLEDTLDIITTDTLVVELSPGTAQAPPIDAQALFDIVRLTRLF</sequence>
<feature type="signal peptide" evidence="1">
    <location>
        <begin position="1"/>
        <end position="29"/>
    </location>
</feature>